<proteinExistence type="predicted"/>
<evidence type="ECO:0000313" key="1">
    <source>
        <dbReference type="EMBL" id="KAL3609534.1"/>
    </source>
</evidence>
<dbReference type="Proteomes" id="UP000309997">
    <property type="component" value="Unassembled WGS sequence"/>
</dbReference>
<reference evidence="1 2" key="1">
    <citation type="journal article" date="2024" name="Plant Biotechnol. J.">
        <title>Genome and CRISPR/Cas9 system of a widespread forest tree (Populus alba) in the world.</title>
        <authorList>
            <person name="Liu Y.J."/>
            <person name="Jiang P.F."/>
            <person name="Han X.M."/>
            <person name="Li X.Y."/>
            <person name="Wang H.M."/>
            <person name="Wang Y.J."/>
            <person name="Wang X.X."/>
            <person name="Zeng Q.Y."/>
        </authorList>
    </citation>
    <scope>NUCLEOTIDE SEQUENCE [LARGE SCALE GENOMIC DNA]</scope>
    <source>
        <strain evidence="2">cv. PAL-ZL1</strain>
    </source>
</reference>
<organism evidence="1 2">
    <name type="scientific">Populus alba</name>
    <name type="common">White poplar</name>
    <dbReference type="NCBI Taxonomy" id="43335"/>
    <lineage>
        <taxon>Eukaryota</taxon>
        <taxon>Viridiplantae</taxon>
        <taxon>Streptophyta</taxon>
        <taxon>Embryophyta</taxon>
        <taxon>Tracheophyta</taxon>
        <taxon>Spermatophyta</taxon>
        <taxon>Magnoliopsida</taxon>
        <taxon>eudicotyledons</taxon>
        <taxon>Gunneridae</taxon>
        <taxon>Pentapetalae</taxon>
        <taxon>rosids</taxon>
        <taxon>fabids</taxon>
        <taxon>Malpighiales</taxon>
        <taxon>Salicaceae</taxon>
        <taxon>Saliceae</taxon>
        <taxon>Populus</taxon>
    </lineage>
</organism>
<accession>A0ACC4CXK8</accession>
<name>A0ACC4CXK8_POPAL</name>
<keyword evidence="2" id="KW-1185">Reference proteome</keyword>
<gene>
    <name evidence="1" type="ORF">D5086_000554</name>
</gene>
<dbReference type="EMBL" id="RCHU02000001">
    <property type="protein sequence ID" value="KAL3609534.1"/>
    <property type="molecule type" value="Genomic_DNA"/>
</dbReference>
<comment type="caution">
    <text evidence="1">The sequence shown here is derived from an EMBL/GenBank/DDBJ whole genome shotgun (WGS) entry which is preliminary data.</text>
</comment>
<sequence length="328" mass="37638">MHMRTRTQAEDPRYCRVRSAAVAPRNEISTIVGLLEIQVPGNLRILCLIGITFLRCYIRGDLRIQIPNRPENPESRLHFIITWGMIGLEENMSSCPSREKITTSPCLVDMSNTMMPRVKVMVCLVYDRDYQFILQLVINHKEVVCVVVIKSKIFSLFFCYLITSLMDMSKEKGKTEGNLIIKTWKRCKSIGRGSKRTSRLARSLTTKSKSYPHIKVSLEDDHDRKHSRQRRVAPEGCFSVYVGPQKQRFVIKTEYANHPLFKMLLEEAESEYGYSSEGPLTLPCNVDIFYKVLMAVEDTNVDDKIHLGCGFAKNYGSYHLLSPSRSLL</sequence>
<protein>
    <submittedName>
        <fullName evidence="1">Uncharacterized protein</fullName>
    </submittedName>
</protein>
<evidence type="ECO:0000313" key="2">
    <source>
        <dbReference type="Proteomes" id="UP000309997"/>
    </source>
</evidence>